<keyword evidence="1" id="KW-0472">Membrane</keyword>
<reference evidence="2 3" key="1">
    <citation type="submission" date="2020-05" db="EMBL/GenBank/DDBJ databases">
        <title>Whole Genome Sequences of Enterobacteriales Associated with the International Space Station.</title>
        <authorList>
            <person name="Bharadwaj A."/>
            <person name="Daudu R."/>
            <person name="Singh N."/>
            <person name="Wood J."/>
            <person name="Debieu M."/>
            <person name="Mason C."/>
            <person name="Wang C."/>
            <person name="Venkateswaran K."/>
        </authorList>
    </citation>
    <scope>NUCLEOTIDE SEQUENCE [LARGE SCALE GENOMIC DNA]</scope>
    <source>
        <strain evidence="2 3">IF5SW-B1</strain>
    </source>
</reference>
<dbReference type="AlphaFoldDB" id="A0A7Y6NIC5"/>
<proteinExistence type="predicted"/>
<dbReference type="GeneID" id="57347840"/>
<name>A0A7Y6NIC5_9GAMM</name>
<dbReference type="EMBL" id="JABWPM010000041">
    <property type="protein sequence ID" value="NUY99095.1"/>
    <property type="molecule type" value="Genomic_DNA"/>
</dbReference>
<feature type="transmembrane region" description="Helical" evidence="1">
    <location>
        <begin position="51"/>
        <end position="78"/>
    </location>
</feature>
<dbReference type="Proteomes" id="UP000566985">
    <property type="component" value="Unassembled WGS sequence"/>
</dbReference>
<evidence type="ECO:0000313" key="3">
    <source>
        <dbReference type="Proteomes" id="UP000566985"/>
    </source>
</evidence>
<feature type="transmembrane region" description="Helical" evidence="1">
    <location>
        <begin position="121"/>
        <end position="143"/>
    </location>
</feature>
<keyword evidence="1" id="KW-0812">Transmembrane</keyword>
<sequence length="146" mass="17044">MENYIKQEICQSFYRLIYLMPFATILTLLLFMLKNTLAIEFLRSHPHTLQIVMLTMISITFLCYLNVCFISLKIVFFFMIKMFNSKSWQVFMIPPCLITALAITILNIMNVSFGDLSSLVVGYIITVFVIAFSAIYLLLYFLFKIL</sequence>
<feature type="transmembrane region" description="Helical" evidence="1">
    <location>
        <begin position="12"/>
        <end position="31"/>
    </location>
</feature>
<organism evidence="2 3">
    <name type="scientific">Pantoea brenneri</name>
    <dbReference type="NCBI Taxonomy" id="472694"/>
    <lineage>
        <taxon>Bacteria</taxon>
        <taxon>Pseudomonadati</taxon>
        <taxon>Pseudomonadota</taxon>
        <taxon>Gammaproteobacteria</taxon>
        <taxon>Enterobacterales</taxon>
        <taxon>Erwiniaceae</taxon>
        <taxon>Pantoea</taxon>
    </lineage>
</organism>
<dbReference type="RefSeq" id="WP_069729789.1">
    <property type="nucleotide sequence ID" value="NZ_JABWPE010000041.1"/>
</dbReference>
<keyword evidence="1" id="KW-1133">Transmembrane helix</keyword>
<comment type="caution">
    <text evidence="2">The sequence shown here is derived from an EMBL/GenBank/DDBJ whole genome shotgun (WGS) entry which is preliminary data.</text>
</comment>
<accession>A0A7Y6NIC5</accession>
<evidence type="ECO:0000313" key="2">
    <source>
        <dbReference type="EMBL" id="NUY99095.1"/>
    </source>
</evidence>
<evidence type="ECO:0000256" key="1">
    <source>
        <dbReference type="SAM" id="Phobius"/>
    </source>
</evidence>
<gene>
    <name evidence="2" type="ORF">HU668_21895</name>
</gene>
<feature type="transmembrane region" description="Helical" evidence="1">
    <location>
        <begin position="90"/>
        <end position="109"/>
    </location>
</feature>
<protein>
    <submittedName>
        <fullName evidence="2">Uncharacterized protein</fullName>
    </submittedName>
</protein>